<dbReference type="SUPFAM" id="SSF46785">
    <property type="entry name" value="Winged helix' DNA-binding domain"/>
    <property type="match status" value="1"/>
</dbReference>
<dbReference type="InterPro" id="IPR036388">
    <property type="entry name" value="WH-like_DNA-bd_sf"/>
</dbReference>
<dbReference type="CDD" id="cd00090">
    <property type="entry name" value="HTH_ARSR"/>
    <property type="match status" value="1"/>
</dbReference>
<dbReference type="RefSeq" id="WP_122160891.1">
    <property type="nucleotide sequence ID" value="NZ_BPQX01000011.1"/>
</dbReference>
<feature type="domain" description="HTH iclR-type" evidence="2">
    <location>
        <begin position="118"/>
        <end position="163"/>
    </location>
</feature>
<dbReference type="EMBL" id="JAUSVV010000001">
    <property type="protein sequence ID" value="MDQ0440612.1"/>
    <property type="molecule type" value="Genomic_DNA"/>
</dbReference>
<dbReference type="Gene3D" id="1.10.10.10">
    <property type="entry name" value="Winged helix-like DNA-binding domain superfamily/Winged helix DNA-binding domain"/>
    <property type="match status" value="1"/>
</dbReference>
<reference evidence="3 4" key="1">
    <citation type="submission" date="2023-07" db="EMBL/GenBank/DDBJ databases">
        <title>Genomic Encyclopedia of Type Strains, Phase IV (KMG-IV): sequencing the most valuable type-strain genomes for metagenomic binning, comparative biology and taxonomic classification.</title>
        <authorList>
            <person name="Goeker M."/>
        </authorList>
    </citation>
    <scope>NUCLEOTIDE SEQUENCE [LARGE SCALE GENOMIC DNA]</scope>
    <source>
        <strain evidence="3 4">DSM 19562</strain>
    </source>
</reference>
<evidence type="ECO:0000313" key="4">
    <source>
        <dbReference type="Proteomes" id="UP001236369"/>
    </source>
</evidence>
<keyword evidence="1" id="KW-0175">Coiled coil</keyword>
<comment type="caution">
    <text evidence="3">The sequence shown here is derived from an EMBL/GenBank/DDBJ whole genome shotgun (WGS) entry which is preliminary data.</text>
</comment>
<proteinExistence type="predicted"/>
<evidence type="ECO:0000313" key="3">
    <source>
        <dbReference type="EMBL" id="MDQ0440612.1"/>
    </source>
</evidence>
<dbReference type="GO" id="GO:0003677">
    <property type="term" value="F:DNA binding"/>
    <property type="evidence" value="ECO:0007669"/>
    <property type="project" value="UniProtKB-KW"/>
</dbReference>
<gene>
    <name evidence="3" type="ORF">QO016_000089</name>
</gene>
<name>A0ABU0HE70_9HYPH</name>
<keyword evidence="3" id="KW-0238">DNA-binding</keyword>
<evidence type="ECO:0000259" key="2">
    <source>
        <dbReference type="Pfam" id="PF09339"/>
    </source>
</evidence>
<dbReference type="InterPro" id="IPR005471">
    <property type="entry name" value="Tscrpt_reg_IclR_N"/>
</dbReference>
<accession>A0ABU0HE70</accession>
<dbReference type="InterPro" id="IPR011991">
    <property type="entry name" value="ArsR-like_HTH"/>
</dbReference>
<evidence type="ECO:0000256" key="1">
    <source>
        <dbReference type="SAM" id="Coils"/>
    </source>
</evidence>
<dbReference type="InterPro" id="IPR036390">
    <property type="entry name" value="WH_DNA-bd_sf"/>
</dbReference>
<organism evidence="3 4">
    <name type="scientific">Methylobacterium persicinum</name>
    <dbReference type="NCBI Taxonomy" id="374426"/>
    <lineage>
        <taxon>Bacteria</taxon>
        <taxon>Pseudomonadati</taxon>
        <taxon>Pseudomonadota</taxon>
        <taxon>Alphaproteobacteria</taxon>
        <taxon>Hyphomicrobiales</taxon>
        <taxon>Methylobacteriaceae</taxon>
        <taxon>Methylobacterium</taxon>
    </lineage>
</organism>
<sequence length="523" mass="56563">MRGDLRQRRLEEITLGEIGPSDAFALVRELLAEDAPKFARGVYLALQEVVWRLVSDRTPGSETAQWLDVCGRASVLLRRGGAEAVAHQVTALGDLVGRTARFLEAQPVDEVLGRRHVAEVLRLLAGNVGPTSRAAVLEATGLGQSNLSRMLTMLEGHGLVRRDRSGREAELYLTEAGKAAVAKLAGRACDVRPEALWKARGIGICVLTDDGILSAANPGFEEAIGTPAEVATASVSRGSGPVDVRTAERSWARRVEFGEVQGGTASVWVDVSDLHLALAEAEMRISAGEAKVAGLRETLAKAEAAAAAAEKRLRRQQLSVEVVRERAVGRLGSMARLVHAGAWGKARVAHRAEDRPYRQIVAIKEALDNLLDVRMLSPRYHVLGHLDGRAIFEDVVKSTYALTNAKVAVEYPEWLRTEKADYVALVEPLSHFLLTTCGAVELSIDRDDRNVVVHGVGHPSRECQGSRSGAFTPIDAAAMDAFAETWAQPGIEVRVTGLHSHDRGVEFRMSVPRGVEHAREASD</sequence>
<feature type="coiled-coil region" evidence="1">
    <location>
        <begin position="278"/>
        <end position="326"/>
    </location>
</feature>
<protein>
    <submittedName>
        <fullName evidence="3">DNA-binding MarR family transcriptional regulator</fullName>
    </submittedName>
</protein>
<dbReference type="Pfam" id="PF09339">
    <property type="entry name" value="HTH_IclR"/>
    <property type="match status" value="1"/>
</dbReference>
<keyword evidence="4" id="KW-1185">Reference proteome</keyword>
<dbReference type="Proteomes" id="UP001236369">
    <property type="component" value="Unassembled WGS sequence"/>
</dbReference>